<evidence type="ECO:0000256" key="5">
    <source>
        <dbReference type="ARBA" id="ARBA00022691"/>
    </source>
</evidence>
<dbReference type="NCBIfam" id="TIGR02469">
    <property type="entry name" value="CbiT"/>
    <property type="match status" value="1"/>
</dbReference>
<dbReference type="GO" id="GO:0008276">
    <property type="term" value="F:protein methyltransferase activity"/>
    <property type="evidence" value="ECO:0007669"/>
    <property type="project" value="InterPro"/>
</dbReference>
<dbReference type="RefSeq" id="WP_073046110.1">
    <property type="nucleotide sequence ID" value="NZ_FQZL01000004.1"/>
</dbReference>
<dbReference type="PANTHER" id="PTHR43182:SF1">
    <property type="entry name" value="COBALT-PRECORRIN-7 C(5)-METHYLTRANSFERASE"/>
    <property type="match status" value="1"/>
</dbReference>
<keyword evidence="8" id="KW-1185">Reference proteome</keyword>
<dbReference type="Pfam" id="PF02527">
    <property type="entry name" value="GidB"/>
    <property type="match status" value="1"/>
</dbReference>
<proteinExistence type="predicted"/>
<dbReference type="Proteomes" id="UP000184052">
    <property type="component" value="Unassembled WGS sequence"/>
</dbReference>
<dbReference type="GO" id="GO:0008649">
    <property type="term" value="F:rRNA methyltransferase activity"/>
    <property type="evidence" value="ECO:0007669"/>
    <property type="project" value="InterPro"/>
</dbReference>
<comment type="pathway">
    <text evidence="1">Cofactor biosynthesis; adenosylcobalamin biosynthesis.</text>
</comment>
<dbReference type="EMBL" id="FQZL01000004">
    <property type="protein sequence ID" value="SHI43096.1"/>
    <property type="molecule type" value="Genomic_DNA"/>
</dbReference>
<organism evidence="7 8">
    <name type="scientific">Dethiosulfatibacter aminovorans DSM 17477</name>
    <dbReference type="NCBI Taxonomy" id="1121476"/>
    <lineage>
        <taxon>Bacteria</taxon>
        <taxon>Bacillati</taxon>
        <taxon>Bacillota</taxon>
        <taxon>Tissierellia</taxon>
        <taxon>Dethiosulfatibacter</taxon>
    </lineage>
</organism>
<dbReference type="STRING" id="1121476.SAMN02745751_00338"/>
<dbReference type="CDD" id="cd02440">
    <property type="entry name" value="AdoMet_MTases"/>
    <property type="match status" value="1"/>
</dbReference>
<evidence type="ECO:0000256" key="1">
    <source>
        <dbReference type="ARBA" id="ARBA00004953"/>
    </source>
</evidence>
<dbReference type="Gene3D" id="3.40.50.150">
    <property type="entry name" value="Vaccinia Virus protein VP39"/>
    <property type="match status" value="1"/>
</dbReference>
<dbReference type="PANTHER" id="PTHR43182">
    <property type="entry name" value="COBALT-PRECORRIN-6B C(15)-METHYLTRANSFERASE (DECARBOXYLATING)"/>
    <property type="match status" value="1"/>
</dbReference>
<keyword evidence="4 7" id="KW-0808">Transferase</keyword>
<dbReference type="OrthoDB" id="9780707at2"/>
<evidence type="ECO:0000256" key="2">
    <source>
        <dbReference type="ARBA" id="ARBA00022573"/>
    </source>
</evidence>
<name>A0A1M6B317_9FIRM</name>
<dbReference type="SUPFAM" id="SSF53335">
    <property type="entry name" value="S-adenosyl-L-methionine-dependent methyltransferases"/>
    <property type="match status" value="1"/>
</dbReference>
<dbReference type="InterPro" id="IPR014008">
    <property type="entry name" value="Cbl_synth_MTase_CbiT"/>
</dbReference>
<dbReference type="InterPro" id="IPR029063">
    <property type="entry name" value="SAM-dependent_MTases_sf"/>
</dbReference>
<dbReference type="InterPro" id="IPR050714">
    <property type="entry name" value="Cobalamin_biosynth_MTase"/>
</dbReference>
<evidence type="ECO:0000313" key="8">
    <source>
        <dbReference type="Proteomes" id="UP000184052"/>
    </source>
</evidence>
<keyword evidence="2" id="KW-0169">Cobalamin biosynthesis</keyword>
<evidence type="ECO:0000256" key="3">
    <source>
        <dbReference type="ARBA" id="ARBA00022603"/>
    </source>
</evidence>
<dbReference type="GO" id="GO:0009236">
    <property type="term" value="P:cobalamin biosynthetic process"/>
    <property type="evidence" value="ECO:0007669"/>
    <property type="project" value="UniProtKB-UniPathway"/>
</dbReference>
<protein>
    <recommendedName>
        <fullName evidence="6">Glucose-inhibited division protein B</fullName>
    </recommendedName>
</protein>
<reference evidence="7 8" key="1">
    <citation type="submission" date="2016-11" db="EMBL/GenBank/DDBJ databases">
        <authorList>
            <person name="Jaros S."/>
            <person name="Januszkiewicz K."/>
            <person name="Wedrychowicz H."/>
        </authorList>
    </citation>
    <scope>NUCLEOTIDE SEQUENCE [LARGE SCALE GENOMIC DNA]</scope>
    <source>
        <strain evidence="7 8">DSM 17477</strain>
    </source>
</reference>
<dbReference type="InterPro" id="IPR003682">
    <property type="entry name" value="rRNA_ssu_MeTfrase_G"/>
</dbReference>
<evidence type="ECO:0000313" key="7">
    <source>
        <dbReference type="EMBL" id="SHI43096.1"/>
    </source>
</evidence>
<evidence type="ECO:0000256" key="6">
    <source>
        <dbReference type="ARBA" id="ARBA00031818"/>
    </source>
</evidence>
<gene>
    <name evidence="7" type="ORF">SAMN02745751_00338</name>
</gene>
<dbReference type="AlphaFoldDB" id="A0A1M6B317"/>
<dbReference type="GO" id="GO:0005737">
    <property type="term" value="C:cytoplasm"/>
    <property type="evidence" value="ECO:0007669"/>
    <property type="project" value="InterPro"/>
</dbReference>
<dbReference type="UniPathway" id="UPA00148"/>
<keyword evidence="3 7" id="KW-0489">Methyltransferase</keyword>
<accession>A0A1M6B317</accession>
<keyword evidence="5" id="KW-0949">S-adenosyl-L-methionine</keyword>
<sequence length="192" mass="21312">MINRIVPGIDDDKFIREKAPMTKNEVRVVTCSKLNIESDSRILDIGGGTGSTSIEFASLSPEIRVTVIERNRDSYELILKNIDKFCLGNVRAIHGKACGDLPEEEFDRVFIGGSGGNMEDIFKWMEIHLVDGGTVVSNTVTIENLFVFTKLLKEYGYSDIDVTQMSVSKGKNVANLTMMIANNPIYIVSGRK</sequence>
<evidence type="ECO:0000256" key="4">
    <source>
        <dbReference type="ARBA" id="ARBA00022679"/>
    </source>
</evidence>